<reference evidence="2" key="1">
    <citation type="journal article" date="2018" name="Gigascience">
        <title>Genome assembly of the Pink Ipe (Handroanthus impetiginosus, Bignoniaceae), a highly valued, ecologically keystone Neotropical timber forest tree.</title>
        <authorList>
            <person name="Silva-Junior O.B."/>
            <person name="Grattapaglia D."/>
            <person name="Novaes E."/>
            <person name="Collevatti R.G."/>
        </authorList>
    </citation>
    <scope>NUCLEOTIDE SEQUENCE [LARGE SCALE GENOMIC DNA]</scope>
    <source>
        <strain evidence="2">cv. UFG-1</strain>
    </source>
</reference>
<comment type="caution">
    <text evidence="1">The sequence shown here is derived from an EMBL/GenBank/DDBJ whole genome shotgun (WGS) entry which is preliminary data.</text>
</comment>
<protein>
    <submittedName>
        <fullName evidence="1">Uncharacterized protein</fullName>
    </submittedName>
</protein>
<evidence type="ECO:0000313" key="1">
    <source>
        <dbReference type="EMBL" id="PIN20420.1"/>
    </source>
</evidence>
<gene>
    <name evidence="1" type="ORF">CDL12_06890</name>
</gene>
<dbReference type="EMBL" id="NKXS01001132">
    <property type="protein sequence ID" value="PIN20420.1"/>
    <property type="molecule type" value="Genomic_DNA"/>
</dbReference>
<organism evidence="1 2">
    <name type="scientific">Handroanthus impetiginosus</name>
    <dbReference type="NCBI Taxonomy" id="429701"/>
    <lineage>
        <taxon>Eukaryota</taxon>
        <taxon>Viridiplantae</taxon>
        <taxon>Streptophyta</taxon>
        <taxon>Embryophyta</taxon>
        <taxon>Tracheophyta</taxon>
        <taxon>Spermatophyta</taxon>
        <taxon>Magnoliopsida</taxon>
        <taxon>eudicotyledons</taxon>
        <taxon>Gunneridae</taxon>
        <taxon>Pentapetalae</taxon>
        <taxon>asterids</taxon>
        <taxon>lamiids</taxon>
        <taxon>Lamiales</taxon>
        <taxon>Bignoniaceae</taxon>
        <taxon>Crescentiina</taxon>
        <taxon>Tabebuia alliance</taxon>
        <taxon>Handroanthus</taxon>
    </lineage>
</organism>
<keyword evidence="2" id="KW-1185">Reference proteome</keyword>
<proteinExistence type="predicted"/>
<dbReference type="AlphaFoldDB" id="A0A2G9HSZ4"/>
<sequence>MFSGCLNILISPLNNQMGSARNAHTCHLVQTGAHNKVNLFEAFSCRARSSFSCRCYRR</sequence>
<name>A0A2G9HSZ4_9LAMI</name>
<evidence type="ECO:0000313" key="2">
    <source>
        <dbReference type="Proteomes" id="UP000231279"/>
    </source>
</evidence>
<dbReference type="Proteomes" id="UP000231279">
    <property type="component" value="Unassembled WGS sequence"/>
</dbReference>
<accession>A0A2G9HSZ4</accession>